<dbReference type="PROSITE" id="PS50157">
    <property type="entry name" value="ZINC_FINGER_C2H2_2"/>
    <property type="match status" value="2"/>
</dbReference>
<protein>
    <recommendedName>
        <fullName evidence="9">C2H2-type domain-containing protein</fullName>
    </recommendedName>
</protein>
<evidence type="ECO:0000256" key="1">
    <source>
        <dbReference type="ARBA" id="ARBA00004123"/>
    </source>
</evidence>
<evidence type="ECO:0000256" key="7">
    <source>
        <dbReference type="PROSITE-ProRule" id="PRU00042"/>
    </source>
</evidence>
<feature type="compositionally biased region" description="Polar residues" evidence="8">
    <location>
        <begin position="144"/>
        <end position="153"/>
    </location>
</feature>
<organism evidence="10 11">
    <name type="scientific">Lepraria finkii</name>
    <dbReference type="NCBI Taxonomy" id="1340010"/>
    <lineage>
        <taxon>Eukaryota</taxon>
        <taxon>Fungi</taxon>
        <taxon>Dikarya</taxon>
        <taxon>Ascomycota</taxon>
        <taxon>Pezizomycotina</taxon>
        <taxon>Lecanoromycetes</taxon>
        <taxon>OSLEUM clade</taxon>
        <taxon>Lecanoromycetidae</taxon>
        <taxon>Lecanorales</taxon>
        <taxon>Lecanorineae</taxon>
        <taxon>Stereocaulaceae</taxon>
        <taxon>Lepraria</taxon>
    </lineage>
</organism>
<evidence type="ECO:0000256" key="2">
    <source>
        <dbReference type="ARBA" id="ARBA00022723"/>
    </source>
</evidence>
<evidence type="ECO:0000313" key="10">
    <source>
        <dbReference type="EMBL" id="KAL2047840.1"/>
    </source>
</evidence>
<name>A0ABR4AQ48_9LECA</name>
<keyword evidence="3" id="KW-0677">Repeat</keyword>
<feature type="region of interest" description="Disordered" evidence="8">
    <location>
        <begin position="1"/>
        <end position="35"/>
    </location>
</feature>
<dbReference type="SMART" id="SM00355">
    <property type="entry name" value="ZnF_C2H2"/>
    <property type="match status" value="5"/>
</dbReference>
<dbReference type="InterPro" id="IPR050888">
    <property type="entry name" value="ZnF_C2H2-type_TF"/>
</dbReference>
<evidence type="ECO:0000256" key="4">
    <source>
        <dbReference type="ARBA" id="ARBA00022771"/>
    </source>
</evidence>
<dbReference type="InterPro" id="IPR013087">
    <property type="entry name" value="Znf_C2H2_type"/>
</dbReference>
<dbReference type="EMBL" id="JBHFEH010000092">
    <property type="protein sequence ID" value="KAL2047840.1"/>
    <property type="molecule type" value="Genomic_DNA"/>
</dbReference>
<keyword evidence="6" id="KW-0539">Nucleus</keyword>
<evidence type="ECO:0000256" key="6">
    <source>
        <dbReference type="ARBA" id="ARBA00023242"/>
    </source>
</evidence>
<evidence type="ECO:0000259" key="9">
    <source>
        <dbReference type="PROSITE" id="PS50157"/>
    </source>
</evidence>
<dbReference type="Proteomes" id="UP001590951">
    <property type="component" value="Unassembled WGS sequence"/>
</dbReference>
<gene>
    <name evidence="10" type="ORF">ABVK25_011295</name>
</gene>
<dbReference type="PANTHER" id="PTHR24406">
    <property type="entry name" value="TRANSCRIPTIONAL REPRESSOR CTCFL-RELATED"/>
    <property type="match status" value="1"/>
</dbReference>
<evidence type="ECO:0000256" key="5">
    <source>
        <dbReference type="ARBA" id="ARBA00022833"/>
    </source>
</evidence>
<keyword evidence="2" id="KW-0479">Metal-binding</keyword>
<reference evidence="10 11" key="1">
    <citation type="submission" date="2024-09" db="EMBL/GenBank/DDBJ databases">
        <title>Rethinking Asexuality: The Enigmatic Case of Functional Sexual Genes in Lepraria (Stereocaulaceae).</title>
        <authorList>
            <person name="Doellman M."/>
            <person name="Sun Y."/>
            <person name="Barcenas-Pena A."/>
            <person name="Lumbsch H.T."/>
            <person name="Grewe F."/>
        </authorList>
    </citation>
    <scope>NUCLEOTIDE SEQUENCE [LARGE SCALE GENOMIC DNA]</scope>
    <source>
        <strain evidence="10 11">Grewe 0041</strain>
    </source>
</reference>
<feature type="region of interest" description="Disordered" evidence="8">
    <location>
        <begin position="132"/>
        <end position="218"/>
    </location>
</feature>
<comment type="subcellular location">
    <subcellularLocation>
        <location evidence="1">Nucleus</location>
    </subcellularLocation>
</comment>
<keyword evidence="11" id="KW-1185">Reference proteome</keyword>
<accession>A0ABR4AQ48</accession>
<feature type="compositionally biased region" description="Basic and acidic residues" evidence="8">
    <location>
        <begin position="1"/>
        <end position="17"/>
    </location>
</feature>
<proteinExistence type="predicted"/>
<comment type="caution">
    <text evidence="10">The sequence shown here is derived from an EMBL/GenBank/DDBJ whole genome shotgun (WGS) entry which is preliminary data.</text>
</comment>
<feature type="domain" description="C2H2-type" evidence="9">
    <location>
        <begin position="278"/>
        <end position="307"/>
    </location>
</feature>
<keyword evidence="4 7" id="KW-0863">Zinc-finger</keyword>
<dbReference type="Gene3D" id="3.30.160.60">
    <property type="entry name" value="Classic Zinc Finger"/>
    <property type="match status" value="1"/>
</dbReference>
<evidence type="ECO:0000256" key="8">
    <source>
        <dbReference type="SAM" id="MobiDB-lite"/>
    </source>
</evidence>
<sequence length="689" mass="75311">MSFFDQQHDPTRRENLDPRVSAWMDSKPNTASSPGYAQMAQNVQKTASGSSIVGGKLVTPIYAKPRDNLPSNVRGFHNRNKAGPSLLDTEYRSVTNRSPGSASSVTPAAIVQGQSGNAPAFAGSASRLSGPDFIPDVRGASARATGQASSSTAPPVRLSSAPITPTPSAGNAALGSFSTGREIIPPHLRQSPNASPASIPGSSKDSKNPSKMNAGKVAKLAKDDSKFPCTYRGCTRGFAKEKDLKNHKDEEHEWCRVCKMEFEEFDDLFEHKKYSDRHICCLVCGEDFRSEAGRDRHQRQMHSTKQNVHCPGCGYTFEKGAGLIAHIHEGRCNSGRGQNAERLTQFDLLGNRARAALYMDEMSHRPSNTGALIAAMQPSEAGHQSVDESVGGVVLTPNFMDDDTPYGGTVEVASTLTGASNLIEGEQSTVKDEVTVAPNIAYTTDWPTVEESKTKGKKKEESVIQGLGALTVRDSSGPVSDPKASALYIKPTPILGEWGAPTMPDYRRNILPSESGSQHLIRTDWDNMQFERHGLDGMYYCPFATCKYVSKGLHPSFFAFLGMEVNDLKYHLGSGYHQGTDHRCLKCLKIFKSPMALIAHMESNNERCRMKDTYGFGHVLHVVSGGFLGVTGRYEDGSIKIQAPVVEKEQRHILRLEESDDDEDEGEKPRKLMSHRQKPKQLTADEMLS</sequence>
<evidence type="ECO:0000256" key="3">
    <source>
        <dbReference type="ARBA" id="ARBA00022737"/>
    </source>
</evidence>
<evidence type="ECO:0000313" key="11">
    <source>
        <dbReference type="Proteomes" id="UP001590951"/>
    </source>
</evidence>
<feature type="compositionally biased region" description="Polar residues" evidence="8">
    <location>
        <begin position="190"/>
        <end position="203"/>
    </location>
</feature>
<feature type="domain" description="C2H2-type" evidence="9">
    <location>
        <begin position="227"/>
        <end position="252"/>
    </location>
</feature>
<dbReference type="PROSITE" id="PS00028">
    <property type="entry name" value="ZINC_FINGER_C2H2_1"/>
    <property type="match status" value="2"/>
</dbReference>
<keyword evidence="5" id="KW-0862">Zinc</keyword>
<feature type="region of interest" description="Disordered" evidence="8">
    <location>
        <begin position="653"/>
        <end position="689"/>
    </location>
</feature>